<sequence length="187" mass="19602">MNRNCLTTIILLVSLAGSPWAMAASGDPLTNGHGDVNFDLTLIRNACTIAPQGALQFSFGEGDVHQNDIADKVLATKDLGFSITGCNGQDMSLSVTTGNTPVSGNNLYAELTPPGNSPGDGTLRYAVRFSGDNGSTWSDLSMTGTGEPFTVQGDPDNVRLQVNLATSGKPAVAGTYHGSFTYTFTYR</sequence>
<accession>A0A633LFW9</accession>
<dbReference type="SUPFAM" id="SSF49401">
    <property type="entry name" value="Bacterial adhesins"/>
    <property type="match status" value="1"/>
</dbReference>
<feature type="signal peptide" evidence="1">
    <location>
        <begin position="1"/>
        <end position="23"/>
    </location>
</feature>
<feature type="chain" id="PRO_5026243151" evidence="1">
    <location>
        <begin position="24"/>
        <end position="187"/>
    </location>
</feature>
<evidence type="ECO:0000313" key="2">
    <source>
        <dbReference type="EMBL" id="EDH2826624.1"/>
    </source>
</evidence>
<dbReference type="InterPro" id="IPR008966">
    <property type="entry name" value="Adhesion_dom_sf"/>
</dbReference>
<dbReference type="AlphaFoldDB" id="A0A633LFW9"/>
<protein>
    <submittedName>
        <fullName evidence="2">Uncharacterized protein</fullName>
    </submittedName>
</protein>
<dbReference type="GO" id="GO:0007155">
    <property type="term" value="P:cell adhesion"/>
    <property type="evidence" value="ECO:0007669"/>
    <property type="project" value="InterPro"/>
</dbReference>
<gene>
    <name evidence="2" type="ORF">GC738_23245</name>
</gene>
<dbReference type="Gene3D" id="2.60.40.1090">
    <property type="entry name" value="Fimbrial-type adhesion domain"/>
    <property type="match status" value="1"/>
</dbReference>
<evidence type="ECO:0000256" key="1">
    <source>
        <dbReference type="SAM" id="SignalP"/>
    </source>
</evidence>
<reference evidence="2" key="1">
    <citation type="submission" date="2019-10" db="EMBL/GenBank/DDBJ databases">
        <authorList>
            <consortium name="PulseNet: The National Subtyping Network for Foodborne Disease Surveillance"/>
            <person name="Tarr C.L."/>
            <person name="Trees E."/>
            <person name="Katz L.S."/>
            <person name="Carleton-Romer H.A."/>
            <person name="Stroika S."/>
            <person name="Kucerova Z."/>
            <person name="Roache K.F."/>
            <person name="Sabol A.L."/>
            <person name="Besser J."/>
            <person name="Gerner-Smidt P."/>
        </authorList>
    </citation>
    <scope>NUCLEOTIDE SEQUENCE</scope>
    <source>
        <strain evidence="2">PNUSAS107973</strain>
    </source>
</reference>
<dbReference type="InterPro" id="IPR036937">
    <property type="entry name" value="Adhesion_dom_fimbrial_sf"/>
</dbReference>
<keyword evidence="1" id="KW-0732">Signal</keyword>
<name>A0A633LFW9_SALER</name>
<dbReference type="EMBL" id="AAMHAO010000012">
    <property type="protein sequence ID" value="EDH2826624.1"/>
    <property type="molecule type" value="Genomic_DNA"/>
</dbReference>
<dbReference type="GO" id="GO:0009289">
    <property type="term" value="C:pilus"/>
    <property type="evidence" value="ECO:0007669"/>
    <property type="project" value="InterPro"/>
</dbReference>
<comment type="caution">
    <text evidence="2">The sequence shown here is derived from an EMBL/GenBank/DDBJ whole genome shotgun (WGS) entry which is preliminary data.</text>
</comment>
<organism evidence="2">
    <name type="scientific">Salmonella enterica</name>
    <name type="common">Salmonella choleraesuis</name>
    <dbReference type="NCBI Taxonomy" id="28901"/>
    <lineage>
        <taxon>Bacteria</taxon>
        <taxon>Pseudomonadati</taxon>
        <taxon>Pseudomonadota</taxon>
        <taxon>Gammaproteobacteria</taxon>
        <taxon>Enterobacterales</taxon>
        <taxon>Enterobacteriaceae</taxon>
        <taxon>Salmonella</taxon>
    </lineage>
</organism>
<proteinExistence type="predicted"/>